<dbReference type="EMBL" id="NCTK01000002">
    <property type="protein sequence ID" value="OYQ09101.1"/>
    <property type="molecule type" value="Genomic_DNA"/>
</dbReference>
<dbReference type="RefSeq" id="WP_094394472.1">
    <property type="nucleotide sequence ID" value="NZ_NCTK01000002.1"/>
</dbReference>
<gene>
    <name evidence="1" type="ORF">B7R77_19150</name>
</gene>
<organism evidence="1 2">
    <name type="scientific">Ralstonia solanacearum K60</name>
    <dbReference type="NCBI Taxonomy" id="1091042"/>
    <lineage>
        <taxon>Bacteria</taxon>
        <taxon>Pseudomonadati</taxon>
        <taxon>Pseudomonadota</taxon>
        <taxon>Betaproteobacteria</taxon>
        <taxon>Burkholderiales</taxon>
        <taxon>Burkholderiaceae</taxon>
        <taxon>Ralstonia</taxon>
        <taxon>Ralstonia solanacearum species complex</taxon>
    </lineage>
</organism>
<evidence type="ECO:0000313" key="1">
    <source>
        <dbReference type="EMBL" id="OYQ09101.1"/>
    </source>
</evidence>
<dbReference type="InterPro" id="IPR014942">
    <property type="entry name" value="AbiEii"/>
</dbReference>
<evidence type="ECO:0000313" key="2">
    <source>
        <dbReference type="Proteomes" id="UP000216164"/>
    </source>
</evidence>
<dbReference type="PIRSF" id="PIRSF021525">
    <property type="entry name" value="UCP021525"/>
    <property type="match status" value="1"/>
</dbReference>
<accession>A0AAP8D1I8</accession>
<dbReference type="Proteomes" id="UP000216164">
    <property type="component" value="Unassembled WGS sequence"/>
</dbReference>
<proteinExistence type="predicted"/>
<dbReference type="Pfam" id="PF08843">
    <property type="entry name" value="AbiEii"/>
    <property type="match status" value="1"/>
</dbReference>
<sequence length="283" mass="31044">MTLVHLKTPLPDGKLAVLTLMDRVARQVNLRYLVVGATARDILMYYLHGFPLNRASPDIDFAVAIESWSAFTALKAALLREPPLRSDARIPHRLHYSVTVDDGFPVDLVPFGGVEISPAQVAWPPDMAIVMNVAGYAEALDSAVTVYVADDCEIPVASIPGLVMTKLIAWLDRGQSNPKDAVDFRYLLENYADAGNADRLYGEELPLLHSCGYQLEHAGPRLLGLDVASIALAESKQQIVDILADRQLHDRLVAHMLRGEAHSDGAVEKIESQLAEFRIGLTE</sequence>
<comment type="caution">
    <text evidence="1">The sequence shown here is derived from an EMBL/GenBank/DDBJ whole genome shotgun (WGS) entry which is preliminary data.</text>
</comment>
<reference evidence="1 2" key="1">
    <citation type="submission" date="2017-04" db="EMBL/GenBank/DDBJ databases">
        <title>Genome Announcement: Closed genomes of Ralstonia solanacearum strains K60, UW551, and UW700.</title>
        <authorList>
            <person name="Hayes M."/>
            <person name="Macintyre A.M."/>
            <person name="Allen C."/>
        </authorList>
    </citation>
    <scope>NUCLEOTIDE SEQUENCE [LARGE SCALE GENOMIC DNA]</scope>
    <source>
        <strain evidence="1 2">UW25</strain>
    </source>
</reference>
<dbReference type="AlphaFoldDB" id="A0AAP8D1I8"/>
<protein>
    <recommendedName>
        <fullName evidence="3">Nucleotidyltransferase</fullName>
    </recommendedName>
</protein>
<name>A0AAP8D1I8_RALSL</name>
<dbReference type="InterPro" id="IPR014513">
    <property type="entry name" value="UCP021525"/>
</dbReference>
<evidence type="ECO:0008006" key="3">
    <source>
        <dbReference type="Google" id="ProtNLM"/>
    </source>
</evidence>